<dbReference type="InterPro" id="IPR041228">
    <property type="entry name" value="Dynein_C"/>
</dbReference>
<protein>
    <recommendedName>
        <fullName evidence="1">Dynein heavy chain C-terminal domain-containing protein</fullName>
    </recommendedName>
</protein>
<reference evidence="2" key="2">
    <citation type="submission" date="2025-09" db="UniProtKB">
        <authorList>
            <consortium name="Ensembl"/>
        </authorList>
    </citation>
    <scope>IDENTIFICATION</scope>
</reference>
<dbReference type="GO" id="GO:0005858">
    <property type="term" value="C:axonemal dynein complex"/>
    <property type="evidence" value="ECO:0007669"/>
    <property type="project" value="TreeGrafter"/>
</dbReference>
<sequence>MEASAPGHMTSRTSPLTMIWTYISHDDDPLFRFFEREVKMGAKLLQDVWTDLLDVVQVCKGKKKQTNYLRTLINELVKGILTRSWSRFTVPAGMTVIQWVADFSDRIEQLQVLKTWRLIHIIFTCRTFTCGLEACLLYEKRRRFRTHRTSLVIFFG</sequence>
<dbReference type="Gene3D" id="1.20.1270.280">
    <property type="match status" value="1"/>
</dbReference>
<feature type="domain" description="Dynein heavy chain C-terminal" evidence="1">
    <location>
        <begin position="22"/>
        <end position="112"/>
    </location>
</feature>
<dbReference type="GeneTree" id="ENSGT00940000156103"/>
<dbReference type="PANTHER" id="PTHR46532:SF13">
    <property type="entry name" value="CYTOPLASMIC DYNEIN 1 HEAVY CHAIN 1"/>
    <property type="match status" value="1"/>
</dbReference>
<dbReference type="AlphaFoldDB" id="A0A8C5R1X9"/>
<dbReference type="OrthoDB" id="14187at2759"/>
<reference evidence="2" key="1">
    <citation type="submission" date="2025-08" db="UniProtKB">
        <authorList>
            <consortium name="Ensembl"/>
        </authorList>
    </citation>
    <scope>IDENTIFICATION</scope>
</reference>
<dbReference type="GO" id="GO:0045505">
    <property type="term" value="F:dynein intermediate chain binding"/>
    <property type="evidence" value="ECO:0007669"/>
    <property type="project" value="InterPro"/>
</dbReference>
<evidence type="ECO:0000259" key="1">
    <source>
        <dbReference type="Pfam" id="PF18199"/>
    </source>
</evidence>
<dbReference type="Proteomes" id="UP000694569">
    <property type="component" value="Unplaced"/>
</dbReference>
<keyword evidence="3" id="KW-1185">Reference proteome</keyword>
<proteinExistence type="predicted"/>
<evidence type="ECO:0000313" key="3">
    <source>
        <dbReference type="Proteomes" id="UP000694569"/>
    </source>
</evidence>
<dbReference type="Pfam" id="PF18199">
    <property type="entry name" value="Dynein_C"/>
    <property type="match status" value="1"/>
</dbReference>
<evidence type="ECO:0000313" key="2">
    <source>
        <dbReference type="Ensembl" id="ENSLLEP00000045870.1"/>
    </source>
</evidence>
<dbReference type="GO" id="GO:0051959">
    <property type="term" value="F:dynein light intermediate chain binding"/>
    <property type="evidence" value="ECO:0007669"/>
    <property type="project" value="InterPro"/>
</dbReference>
<dbReference type="InterPro" id="IPR026983">
    <property type="entry name" value="DHC"/>
</dbReference>
<dbReference type="GO" id="GO:0007018">
    <property type="term" value="P:microtubule-based movement"/>
    <property type="evidence" value="ECO:0007669"/>
    <property type="project" value="InterPro"/>
</dbReference>
<name>A0A8C5R1X9_9ANUR</name>
<organism evidence="2 3">
    <name type="scientific">Leptobrachium leishanense</name>
    <name type="common">Leishan spiny toad</name>
    <dbReference type="NCBI Taxonomy" id="445787"/>
    <lineage>
        <taxon>Eukaryota</taxon>
        <taxon>Metazoa</taxon>
        <taxon>Chordata</taxon>
        <taxon>Craniata</taxon>
        <taxon>Vertebrata</taxon>
        <taxon>Euteleostomi</taxon>
        <taxon>Amphibia</taxon>
        <taxon>Batrachia</taxon>
        <taxon>Anura</taxon>
        <taxon>Pelobatoidea</taxon>
        <taxon>Megophryidae</taxon>
        <taxon>Leptobrachium</taxon>
    </lineage>
</organism>
<dbReference type="Ensembl" id="ENSLLET00000047701.1">
    <property type="protein sequence ID" value="ENSLLEP00000045870.1"/>
    <property type="gene ID" value="ENSLLEG00000029096.1"/>
</dbReference>
<accession>A0A8C5R1X9</accession>
<dbReference type="PANTHER" id="PTHR46532">
    <property type="entry name" value="MALE FERTILITY FACTOR KL5"/>
    <property type="match status" value="1"/>
</dbReference>